<dbReference type="SUPFAM" id="SSF74653">
    <property type="entry name" value="TolA/TonB C-terminal domain"/>
    <property type="match status" value="1"/>
</dbReference>
<dbReference type="PANTHER" id="PTHR33446:SF2">
    <property type="entry name" value="PROTEIN TONB"/>
    <property type="match status" value="1"/>
</dbReference>
<dbReference type="PROSITE" id="PS52015">
    <property type="entry name" value="TONB_CTD"/>
    <property type="match status" value="1"/>
</dbReference>
<dbReference type="GO" id="GO:0005886">
    <property type="term" value="C:plasma membrane"/>
    <property type="evidence" value="ECO:0007669"/>
    <property type="project" value="UniProtKB-SubCell"/>
</dbReference>
<evidence type="ECO:0000256" key="3">
    <source>
        <dbReference type="ARBA" id="ARBA00022448"/>
    </source>
</evidence>
<dbReference type="InterPro" id="IPR051045">
    <property type="entry name" value="TonB-dependent_transducer"/>
</dbReference>
<dbReference type="InterPro" id="IPR003538">
    <property type="entry name" value="TonB"/>
</dbReference>
<dbReference type="InterPro" id="IPR006260">
    <property type="entry name" value="TonB/TolA_C"/>
</dbReference>
<evidence type="ECO:0000313" key="13">
    <source>
        <dbReference type="EMBL" id="USW03806.1"/>
    </source>
</evidence>
<comment type="similarity">
    <text evidence="2 10">Belongs to the TonB family.</text>
</comment>
<accession>A0ABD7TQ87</accession>
<evidence type="ECO:0000313" key="14">
    <source>
        <dbReference type="Proteomes" id="UP001056907"/>
    </source>
</evidence>
<comment type="function">
    <text evidence="10">Interacts with outer membrane receptor proteins that carry out high-affinity binding and energy dependent uptake into the periplasmic space of specific substrates. It could act to transduce energy from the cytoplasmic membrane to specific energy-requiring processes in the outer membrane, resulting in the release into the periplasm of ligands bound by these outer membrane proteins.</text>
</comment>
<evidence type="ECO:0000256" key="1">
    <source>
        <dbReference type="ARBA" id="ARBA00004383"/>
    </source>
</evidence>
<comment type="subcellular location">
    <subcellularLocation>
        <location evidence="1 10">Cell inner membrane</location>
        <topology evidence="1 10">Single-pass membrane protein</topology>
        <orientation evidence="1 10">Periplasmic side</orientation>
    </subcellularLocation>
</comment>
<name>A0ABD7TQ87_9PSED</name>
<evidence type="ECO:0000256" key="6">
    <source>
        <dbReference type="ARBA" id="ARBA00022692"/>
    </source>
</evidence>
<dbReference type="KEGG" id="ppeg:KUA23_14450"/>
<dbReference type="GO" id="GO:0015031">
    <property type="term" value="P:protein transport"/>
    <property type="evidence" value="ECO:0007669"/>
    <property type="project" value="UniProtKB-UniRule"/>
</dbReference>
<gene>
    <name evidence="13" type="ORF">KUA23_14450</name>
</gene>
<reference evidence="13" key="1">
    <citation type="journal article" date="2022" name="Front. Plant Sci.">
        <title>Agronomic efficiency and genome mining analysis of the wheat-biostimulant rhizospheric bacterium Pseudomonas pergaminensis sp. nov. strain 1008T.</title>
        <authorList>
            <person name="Diaz M."/>
            <person name="Bach T."/>
            <person name="Gonzalez Anta G."/>
            <person name="Agaras B."/>
            <person name="Wibberg D."/>
            <person name="Noguera F."/>
            <person name="Canciani W."/>
            <person name="Valverde C."/>
        </authorList>
    </citation>
    <scope>NUCLEOTIDE SEQUENCE</scope>
    <source>
        <strain evidence="13">1008</strain>
    </source>
</reference>
<reference evidence="13" key="2">
    <citation type="submission" date="2024-04" db="EMBL/GenBank/DDBJ databases">
        <authorList>
            <person name="Diaz M."/>
            <person name="Bach T."/>
            <person name="Gonzalez Anta G."/>
            <person name="Agaras B."/>
            <person name="Wibberg D."/>
            <person name="Noguera F."/>
            <person name="Canciani W."/>
            <person name="Ybarra T."/>
            <person name="Nunez M.L."/>
            <person name="Valverde C."/>
        </authorList>
    </citation>
    <scope>NUCLEOTIDE SEQUENCE</scope>
    <source>
        <strain evidence="13">1008</strain>
    </source>
</reference>
<proteinExistence type="inferred from homology"/>
<keyword evidence="5 10" id="KW-0997">Cell inner membrane</keyword>
<evidence type="ECO:0000256" key="9">
    <source>
        <dbReference type="ARBA" id="ARBA00023136"/>
    </source>
</evidence>
<keyword evidence="10" id="KW-0735">Signal-anchor</keyword>
<evidence type="ECO:0000256" key="8">
    <source>
        <dbReference type="ARBA" id="ARBA00022989"/>
    </source>
</evidence>
<dbReference type="Gene3D" id="3.30.1150.10">
    <property type="match status" value="1"/>
</dbReference>
<feature type="transmembrane region" description="Helical" evidence="10">
    <location>
        <begin position="35"/>
        <end position="54"/>
    </location>
</feature>
<keyword evidence="6 10" id="KW-0812">Transmembrane</keyword>
<feature type="domain" description="TonB C-terminal" evidence="12">
    <location>
        <begin position="191"/>
        <end position="282"/>
    </location>
</feature>
<keyword evidence="7 10" id="KW-0653">Protein transport</keyword>
<protein>
    <recommendedName>
        <fullName evidence="10">Protein TonB</fullName>
    </recommendedName>
</protein>
<dbReference type="AlphaFoldDB" id="A0ABD7TQ87"/>
<dbReference type="Proteomes" id="UP001056907">
    <property type="component" value="Chromosome"/>
</dbReference>
<keyword evidence="3 10" id="KW-0813">Transport</keyword>
<evidence type="ECO:0000256" key="10">
    <source>
        <dbReference type="RuleBase" id="RU362123"/>
    </source>
</evidence>
<sequence length="282" mass="29943">MSNLNLPGSHFPHARGWESCANIEAAEPKKNRLPIIAAFSVALLVHVGGLAILVTQVTKRELTMEQAASVSSVRVSLVAMPPPTPVVIQPPVEEVPVQAPPTPAVLTSDASARTIEQEPPKPKPVEKPKEVKPVPKPKPVIKPAPKKPALVQEQKPVEPTPPSEAKPDPASTQAQSAPVAPKMMDLPTAAPKDVPSVGCRVPAPAYPRRARRLHAEGQVLVRLEINPKGLVQRADVVRSSGNEELDESAVAAVRGAVCNPYVEGGQAISVRAVQTVDFRLSN</sequence>
<dbReference type="NCBIfam" id="TIGR01352">
    <property type="entry name" value="tonB_Cterm"/>
    <property type="match status" value="1"/>
</dbReference>
<dbReference type="EMBL" id="CP078013">
    <property type="protein sequence ID" value="USW03806.1"/>
    <property type="molecule type" value="Genomic_DNA"/>
</dbReference>
<dbReference type="Pfam" id="PF03544">
    <property type="entry name" value="TonB_C"/>
    <property type="match status" value="1"/>
</dbReference>
<keyword evidence="9 10" id="KW-0472">Membrane</keyword>
<evidence type="ECO:0000256" key="5">
    <source>
        <dbReference type="ARBA" id="ARBA00022519"/>
    </source>
</evidence>
<feature type="region of interest" description="Disordered" evidence="11">
    <location>
        <begin position="96"/>
        <end position="179"/>
    </location>
</feature>
<evidence type="ECO:0000256" key="4">
    <source>
        <dbReference type="ARBA" id="ARBA00022475"/>
    </source>
</evidence>
<feature type="compositionally biased region" description="Basic and acidic residues" evidence="11">
    <location>
        <begin position="115"/>
        <end position="133"/>
    </location>
</feature>
<dbReference type="PANTHER" id="PTHR33446">
    <property type="entry name" value="PROTEIN TONB-RELATED"/>
    <property type="match status" value="1"/>
</dbReference>
<evidence type="ECO:0000256" key="2">
    <source>
        <dbReference type="ARBA" id="ARBA00006555"/>
    </source>
</evidence>
<dbReference type="PRINTS" id="PR01374">
    <property type="entry name" value="TONBPROTEIN"/>
</dbReference>
<evidence type="ECO:0000256" key="11">
    <source>
        <dbReference type="SAM" id="MobiDB-lite"/>
    </source>
</evidence>
<dbReference type="RefSeq" id="WP_252994207.1">
    <property type="nucleotide sequence ID" value="NZ_CP078013.2"/>
</dbReference>
<keyword evidence="4 10" id="KW-1003">Cell membrane</keyword>
<dbReference type="InterPro" id="IPR037682">
    <property type="entry name" value="TonB_C"/>
</dbReference>
<evidence type="ECO:0000259" key="12">
    <source>
        <dbReference type="PROSITE" id="PS52015"/>
    </source>
</evidence>
<keyword evidence="8 10" id="KW-1133">Transmembrane helix</keyword>
<organism evidence="13 14">
    <name type="scientific">Pseudomonas pergaminensis</name>
    <dbReference type="NCBI Taxonomy" id="2853159"/>
    <lineage>
        <taxon>Bacteria</taxon>
        <taxon>Pseudomonadati</taxon>
        <taxon>Pseudomonadota</taxon>
        <taxon>Gammaproteobacteria</taxon>
        <taxon>Pseudomonadales</taxon>
        <taxon>Pseudomonadaceae</taxon>
        <taxon>Pseudomonas</taxon>
    </lineage>
</organism>
<evidence type="ECO:0000256" key="7">
    <source>
        <dbReference type="ARBA" id="ARBA00022927"/>
    </source>
</evidence>